<comment type="caution">
    <text evidence="4">The sequence shown here is derived from an EMBL/GenBank/DDBJ whole genome shotgun (WGS) entry which is preliminary data.</text>
</comment>
<dbReference type="Proteomes" id="UP000232533">
    <property type="component" value="Unassembled WGS sequence"/>
</dbReference>
<keyword evidence="5" id="KW-1185">Reference proteome</keyword>
<proteinExistence type="predicted"/>
<dbReference type="GO" id="GO:0016757">
    <property type="term" value="F:glycosyltransferase activity"/>
    <property type="evidence" value="ECO:0007669"/>
    <property type="project" value="InterPro"/>
</dbReference>
<dbReference type="Gene3D" id="3.40.50.2000">
    <property type="entry name" value="Glycogen Phosphorylase B"/>
    <property type="match status" value="1"/>
</dbReference>
<evidence type="ECO:0000256" key="1">
    <source>
        <dbReference type="ARBA" id="ARBA00022679"/>
    </source>
</evidence>
<name>A0A2N0TZ79_9FLAO</name>
<reference evidence="4 6" key="1">
    <citation type="submission" date="2015-10" db="EMBL/GenBank/DDBJ databases">
        <title>Draft genome sequence of Salegentibacter salinarum KCTC 12975.</title>
        <authorList>
            <person name="Lin W."/>
            <person name="Zheng Q."/>
        </authorList>
    </citation>
    <scope>NUCLEOTIDE SEQUENCE [LARGE SCALE GENOMIC DNA]</scope>
    <source>
        <strain evidence="4 6">KCTC 12974</strain>
    </source>
</reference>
<dbReference type="EMBL" id="MJBR01000009">
    <property type="protein sequence ID" value="OEY73234.1"/>
    <property type="molecule type" value="Genomic_DNA"/>
</dbReference>
<evidence type="ECO:0000313" key="5">
    <source>
        <dbReference type="Proteomes" id="UP000176009"/>
    </source>
</evidence>
<dbReference type="EMBL" id="LKTR01000011">
    <property type="protein sequence ID" value="PKD20054.1"/>
    <property type="molecule type" value="Genomic_DNA"/>
</dbReference>
<evidence type="ECO:0000313" key="3">
    <source>
        <dbReference type="EMBL" id="OEY73234.1"/>
    </source>
</evidence>
<evidence type="ECO:0000313" key="6">
    <source>
        <dbReference type="Proteomes" id="UP000232533"/>
    </source>
</evidence>
<accession>A0A2N0TZ79</accession>
<sequence>MKILVLYDYPPSPGGLATQGDLLYKGLLELGVDAHAVHFESAQEKEWYYRWFKPDVVVGIGYWGHTPELILHPQSHGVLPVPWLVADGYIANYQEVLNKLPLILVTSNWVKEMYVRDGINPENIEVLPVGCNTDSFIPFNKNDPKIVAVREALGISPDQLMILTVGGDAASKGAREVMEALALIDDSSLNWKYVCKVWPQPRTRAQNLLDMELAEKLGLDKKIFYATNTISRNFVPYLIGACDIYAAPSRLEGFGMPQVEAGACGKPVLGINAMGMLDTLIHDKTAFLAEVAEKIIAKEVVLGKESGFEKNHKIIFDTPRTVDYRADVQDIAKYLSRLMKDESLRNKMGEEGRKRVVENFDYRVVAKRFLQILENKIGIG</sequence>
<dbReference type="SUPFAM" id="SSF53756">
    <property type="entry name" value="UDP-Glycosyltransferase/glycogen phosphorylase"/>
    <property type="match status" value="1"/>
</dbReference>
<dbReference type="Proteomes" id="UP000176009">
    <property type="component" value="Unassembled WGS sequence"/>
</dbReference>
<dbReference type="CDD" id="cd03801">
    <property type="entry name" value="GT4_PimA-like"/>
    <property type="match status" value="1"/>
</dbReference>
<dbReference type="InterPro" id="IPR001296">
    <property type="entry name" value="Glyco_trans_1"/>
</dbReference>
<dbReference type="Pfam" id="PF00534">
    <property type="entry name" value="Glycos_transf_1"/>
    <property type="match status" value="1"/>
</dbReference>
<protein>
    <submittedName>
        <fullName evidence="4">Glycosyl transferase family 1</fullName>
    </submittedName>
</protein>
<evidence type="ECO:0000259" key="2">
    <source>
        <dbReference type="Pfam" id="PF00534"/>
    </source>
</evidence>
<dbReference type="RefSeq" id="WP_070053529.1">
    <property type="nucleotide sequence ID" value="NZ_FVZF01000017.1"/>
</dbReference>
<dbReference type="PANTHER" id="PTHR46401:SF2">
    <property type="entry name" value="GLYCOSYLTRANSFERASE WBBK-RELATED"/>
    <property type="match status" value="1"/>
</dbReference>
<keyword evidence="1 4" id="KW-0808">Transferase</keyword>
<dbReference type="GO" id="GO:0009103">
    <property type="term" value="P:lipopolysaccharide biosynthetic process"/>
    <property type="evidence" value="ECO:0007669"/>
    <property type="project" value="TreeGrafter"/>
</dbReference>
<dbReference type="AlphaFoldDB" id="A0A2N0TZ79"/>
<organism evidence="4 6">
    <name type="scientific">Salegentibacter salarius</name>
    <dbReference type="NCBI Taxonomy" id="435906"/>
    <lineage>
        <taxon>Bacteria</taxon>
        <taxon>Pseudomonadati</taxon>
        <taxon>Bacteroidota</taxon>
        <taxon>Flavobacteriia</taxon>
        <taxon>Flavobacteriales</taxon>
        <taxon>Flavobacteriaceae</taxon>
        <taxon>Salegentibacter</taxon>
    </lineage>
</organism>
<dbReference type="OrthoDB" id="502646at2"/>
<reference evidence="3 5" key="2">
    <citation type="submission" date="2016-09" db="EMBL/GenBank/DDBJ databases">
        <title>Genome Sequence of Salegentibacter salarius,Isolated from a Marine Solar Saltern of the Yellow Sea in South Korea.</title>
        <authorList>
            <person name="Zheng Q."/>
            <person name="Liu Y."/>
        </authorList>
    </citation>
    <scope>NUCLEOTIDE SEQUENCE [LARGE SCALE GENOMIC DNA]</scope>
    <source>
        <strain evidence="3 5">KCTC 12974</strain>
    </source>
</reference>
<gene>
    <name evidence="4" type="ORF">APR40_10140</name>
    <name evidence="3" type="ORF">BHS39_10160</name>
</gene>
<dbReference type="PANTHER" id="PTHR46401">
    <property type="entry name" value="GLYCOSYLTRANSFERASE WBBK-RELATED"/>
    <property type="match status" value="1"/>
</dbReference>
<feature type="domain" description="Glycosyl transferase family 1" evidence="2">
    <location>
        <begin position="150"/>
        <end position="292"/>
    </location>
</feature>
<evidence type="ECO:0000313" key="4">
    <source>
        <dbReference type="EMBL" id="PKD20054.1"/>
    </source>
</evidence>